<dbReference type="PROSITE" id="PS50110">
    <property type="entry name" value="RESPONSE_REGULATORY"/>
    <property type="match status" value="1"/>
</dbReference>
<sequence length="339" mass="38194">MEPKTILLVDDEESILFVLKKSLARLGNNYRILTAKDGVSALRFFGQFRIDLTITDYRMEGMTGLELLELIQNVQPGSRVILITAFGNDEIESEVNRLKAFAYLPKPLDLNTFRSIVLQALGENTEDQNGLIEQEAGINTYVERSLRLIREKFSAHALMVIDQRRNAYITVGDVDTSKIGQQVALITTALSIIKKAGVLFDEQNKGGDWIYHSGLREDFLAGQVDDNHLIISQMYHLENSQAKSKYIEILQGFAEDLKRKYETVAKTEREQIFGQGFNQAVQSELDKLFTTSNEGSISQPTHKNSDQNGYASQFSMTYEEALAVGLILPTDNSNRPEQN</sequence>
<dbReference type="Pfam" id="PF00072">
    <property type="entry name" value="Response_reg"/>
    <property type="match status" value="1"/>
</dbReference>
<dbReference type="SMART" id="SM00448">
    <property type="entry name" value="REC"/>
    <property type="match status" value="1"/>
</dbReference>
<reference evidence="3" key="1">
    <citation type="submission" date="2019-08" db="EMBL/GenBank/DDBJ databases">
        <authorList>
            <person name="Kucharzyk K."/>
            <person name="Murdoch R.W."/>
            <person name="Higgins S."/>
            <person name="Loffler F."/>
        </authorList>
    </citation>
    <scope>NUCLEOTIDE SEQUENCE</scope>
</reference>
<dbReference type="Gene3D" id="3.40.50.2300">
    <property type="match status" value="1"/>
</dbReference>
<evidence type="ECO:0000256" key="1">
    <source>
        <dbReference type="ARBA" id="ARBA00022553"/>
    </source>
</evidence>
<organism evidence="3">
    <name type="scientific">bioreactor metagenome</name>
    <dbReference type="NCBI Taxonomy" id="1076179"/>
    <lineage>
        <taxon>unclassified sequences</taxon>
        <taxon>metagenomes</taxon>
        <taxon>ecological metagenomes</taxon>
    </lineage>
</organism>
<dbReference type="PANTHER" id="PTHR44591">
    <property type="entry name" value="STRESS RESPONSE REGULATOR PROTEIN 1"/>
    <property type="match status" value="1"/>
</dbReference>
<dbReference type="EMBL" id="VSSQ01002591">
    <property type="protein sequence ID" value="MPM16330.1"/>
    <property type="molecule type" value="Genomic_DNA"/>
</dbReference>
<name>A0A644XJG9_9ZZZZ</name>
<evidence type="ECO:0000313" key="3">
    <source>
        <dbReference type="EMBL" id="MPM16330.1"/>
    </source>
</evidence>
<dbReference type="InterPro" id="IPR011006">
    <property type="entry name" value="CheY-like_superfamily"/>
</dbReference>
<dbReference type="SUPFAM" id="SSF52172">
    <property type="entry name" value="CheY-like"/>
    <property type="match status" value="1"/>
</dbReference>
<accession>A0A644XJG9</accession>
<protein>
    <submittedName>
        <fullName evidence="3">Regulator of RpoS</fullName>
    </submittedName>
</protein>
<gene>
    <name evidence="3" type="primary">rssB_28</name>
    <name evidence="3" type="ORF">SDC9_62708</name>
</gene>
<proteinExistence type="predicted"/>
<evidence type="ECO:0000259" key="2">
    <source>
        <dbReference type="PROSITE" id="PS50110"/>
    </source>
</evidence>
<comment type="caution">
    <text evidence="3">The sequence shown here is derived from an EMBL/GenBank/DDBJ whole genome shotgun (WGS) entry which is preliminary data.</text>
</comment>
<feature type="domain" description="Response regulatory" evidence="2">
    <location>
        <begin position="5"/>
        <end position="121"/>
    </location>
</feature>
<dbReference type="GO" id="GO:0000160">
    <property type="term" value="P:phosphorelay signal transduction system"/>
    <property type="evidence" value="ECO:0007669"/>
    <property type="project" value="InterPro"/>
</dbReference>
<dbReference type="AlphaFoldDB" id="A0A644XJG9"/>
<keyword evidence="1" id="KW-0597">Phosphoprotein</keyword>
<dbReference type="InterPro" id="IPR001789">
    <property type="entry name" value="Sig_transdc_resp-reg_receiver"/>
</dbReference>
<dbReference type="PANTHER" id="PTHR44591:SF3">
    <property type="entry name" value="RESPONSE REGULATORY DOMAIN-CONTAINING PROTEIN"/>
    <property type="match status" value="1"/>
</dbReference>
<dbReference type="InterPro" id="IPR050595">
    <property type="entry name" value="Bact_response_regulator"/>
</dbReference>